<dbReference type="EMBL" id="VUJU01003508">
    <property type="protein sequence ID" value="KAF0757663.1"/>
    <property type="molecule type" value="Genomic_DNA"/>
</dbReference>
<proteinExistence type="predicted"/>
<gene>
    <name evidence="1" type="ORF">FWK35_00021429</name>
</gene>
<protein>
    <submittedName>
        <fullName evidence="1">Uncharacterized protein</fullName>
    </submittedName>
</protein>
<comment type="caution">
    <text evidence="1">The sequence shown here is derived from an EMBL/GenBank/DDBJ whole genome shotgun (WGS) entry which is preliminary data.</text>
</comment>
<evidence type="ECO:0000313" key="1">
    <source>
        <dbReference type="EMBL" id="KAF0757663.1"/>
    </source>
</evidence>
<organism evidence="1 2">
    <name type="scientific">Aphis craccivora</name>
    <name type="common">Cowpea aphid</name>
    <dbReference type="NCBI Taxonomy" id="307492"/>
    <lineage>
        <taxon>Eukaryota</taxon>
        <taxon>Metazoa</taxon>
        <taxon>Ecdysozoa</taxon>
        <taxon>Arthropoda</taxon>
        <taxon>Hexapoda</taxon>
        <taxon>Insecta</taxon>
        <taxon>Pterygota</taxon>
        <taxon>Neoptera</taxon>
        <taxon>Paraneoptera</taxon>
        <taxon>Hemiptera</taxon>
        <taxon>Sternorrhyncha</taxon>
        <taxon>Aphidomorpha</taxon>
        <taxon>Aphidoidea</taxon>
        <taxon>Aphididae</taxon>
        <taxon>Aphidini</taxon>
        <taxon>Aphis</taxon>
        <taxon>Aphis</taxon>
    </lineage>
</organism>
<dbReference type="AlphaFoldDB" id="A0A6G0YL40"/>
<accession>A0A6G0YL40</accession>
<reference evidence="1 2" key="1">
    <citation type="submission" date="2019-08" db="EMBL/GenBank/DDBJ databases">
        <title>Whole genome of Aphis craccivora.</title>
        <authorList>
            <person name="Voronova N.V."/>
            <person name="Shulinski R.S."/>
            <person name="Bandarenka Y.V."/>
            <person name="Zhorov D.G."/>
            <person name="Warner D."/>
        </authorList>
    </citation>
    <scope>NUCLEOTIDE SEQUENCE [LARGE SCALE GENOMIC DNA]</scope>
    <source>
        <strain evidence="1">180601</strain>
        <tissue evidence="1">Whole Body</tissue>
    </source>
</reference>
<name>A0A6G0YL40_APHCR</name>
<keyword evidence="2" id="KW-1185">Reference proteome</keyword>
<sequence length="135" mass="16036">MPKWIKLRMRIEFLITLNHLILKLNIIQADRLFPLRITFRKALCAGKCVLFCCTLLVKFQFNDIISLYTKNDSERKQFISLYHQLYLKFLDSERSEECIDFTMIITSHNNAPISNFMGGFRCKSEYPWCIIEVKS</sequence>
<evidence type="ECO:0000313" key="2">
    <source>
        <dbReference type="Proteomes" id="UP000478052"/>
    </source>
</evidence>
<dbReference type="Proteomes" id="UP000478052">
    <property type="component" value="Unassembled WGS sequence"/>
</dbReference>